<organism evidence="1">
    <name type="scientific">viral metagenome</name>
    <dbReference type="NCBI Taxonomy" id="1070528"/>
    <lineage>
        <taxon>unclassified sequences</taxon>
        <taxon>metagenomes</taxon>
        <taxon>organismal metagenomes</taxon>
    </lineage>
</organism>
<gene>
    <name evidence="1" type="ORF">MM415B00505_0004</name>
</gene>
<accession>A0A6M3J3E3</accession>
<protein>
    <submittedName>
        <fullName evidence="1">Uncharacterized protein</fullName>
    </submittedName>
</protein>
<dbReference type="InterPro" id="IPR042302">
    <property type="entry name" value="E1_FCCH_sf"/>
</dbReference>
<dbReference type="EMBL" id="MT141518">
    <property type="protein sequence ID" value="QJA64340.1"/>
    <property type="molecule type" value="Genomic_DNA"/>
</dbReference>
<sequence length="339" mass="39041">MISNLNLVENCRKYILSDPRNTGHDELVKLAITSAYRDLQNLRQQPWVWNTEIYDEIFTRYYAEISAITSANPGVITCESVDPDLSDEHGFESNDIVYIEGVNGDNSRHRLNQRLYRVLDVSDDTLSLKYLHGNDDVATDGYEDYDSGGTIYHAGIVLPYSSIEPAASTGIDASYVWKIKRVYDVEFDMDPATPVSEEASKKMTQPGGQPRRWRYQQYAYASFESPEHLLFWYNFPPQRYNVRVHVEKEYPNPSDWSDKAYLPCPDEVQEFVWHRALANLSMDSEKHRRKAQNQADNTKVEIINAQYWMSKMIEDEGKIFDLHRKLSGGTAYASQGMSA</sequence>
<proteinExistence type="predicted"/>
<dbReference type="Gene3D" id="2.40.30.180">
    <property type="entry name" value="Ubiquitin-activating enzyme E1, FCCH domain"/>
    <property type="match status" value="1"/>
</dbReference>
<evidence type="ECO:0000313" key="1">
    <source>
        <dbReference type="EMBL" id="QJA64340.1"/>
    </source>
</evidence>
<name>A0A6M3J3E3_9ZZZZ</name>
<dbReference type="AlphaFoldDB" id="A0A6M3J3E3"/>
<reference evidence="1" key="1">
    <citation type="submission" date="2020-03" db="EMBL/GenBank/DDBJ databases">
        <title>The deep terrestrial virosphere.</title>
        <authorList>
            <person name="Holmfeldt K."/>
            <person name="Nilsson E."/>
            <person name="Simone D."/>
            <person name="Lopez-Fernandez M."/>
            <person name="Wu X."/>
            <person name="de Brujin I."/>
            <person name="Lundin D."/>
            <person name="Andersson A."/>
            <person name="Bertilsson S."/>
            <person name="Dopson M."/>
        </authorList>
    </citation>
    <scope>NUCLEOTIDE SEQUENCE</scope>
    <source>
        <strain evidence="1">MM415B00505</strain>
    </source>
</reference>